<dbReference type="AlphaFoldDB" id="T0I2G9"/>
<dbReference type="GO" id="GO:0003697">
    <property type="term" value="F:single-stranded DNA binding"/>
    <property type="evidence" value="ECO:0007669"/>
    <property type="project" value="InterPro"/>
</dbReference>
<dbReference type="Pfam" id="PF08401">
    <property type="entry name" value="ArdcN"/>
    <property type="match status" value="1"/>
</dbReference>
<feature type="domain" description="DUF5710" evidence="4">
    <location>
        <begin position="465"/>
        <end position="504"/>
    </location>
</feature>
<dbReference type="Proteomes" id="UP000015524">
    <property type="component" value="Unassembled WGS sequence"/>
</dbReference>
<dbReference type="eggNOG" id="COG4643">
    <property type="taxonomic scope" value="Bacteria"/>
</dbReference>
<gene>
    <name evidence="5" type="ORF">L485_01920</name>
</gene>
<feature type="region of interest" description="Disordered" evidence="1">
    <location>
        <begin position="932"/>
        <end position="973"/>
    </location>
</feature>
<feature type="domain" description="Polyvalent protein metallopeptidase" evidence="3">
    <location>
        <begin position="161"/>
        <end position="286"/>
    </location>
</feature>
<evidence type="ECO:0000256" key="1">
    <source>
        <dbReference type="SAM" id="MobiDB-lite"/>
    </source>
</evidence>
<dbReference type="OrthoDB" id="9792687at2"/>
<feature type="domain" description="DUF5710" evidence="4">
    <location>
        <begin position="553"/>
        <end position="596"/>
    </location>
</feature>
<reference evidence="5 6" key="1">
    <citation type="journal article" date="2013" name="Genome Announc.">
        <title>Draft Genome Sequence of a Hexachlorocyclohexane-Degrading Bacterium, Sphingobium baderi Strain LL03T.</title>
        <authorList>
            <person name="Kaur J."/>
            <person name="Verma H."/>
            <person name="Tripathi C."/>
            <person name="Khurana J.P."/>
            <person name="Lal R."/>
        </authorList>
    </citation>
    <scope>NUCLEOTIDE SEQUENCE [LARGE SCALE GENOMIC DNA]</scope>
    <source>
        <strain evidence="5 6">LL03</strain>
    </source>
</reference>
<keyword evidence="6" id="KW-1185">Reference proteome</keyword>
<feature type="region of interest" description="Disordered" evidence="1">
    <location>
        <begin position="506"/>
        <end position="550"/>
    </location>
</feature>
<accession>T0I2G9</accession>
<dbReference type="eggNOG" id="COG4227">
    <property type="taxonomic scope" value="Bacteria"/>
</dbReference>
<dbReference type="EMBL" id="ATIB01000021">
    <property type="protein sequence ID" value="EQB05830.1"/>
    <property type="molecule type" value="Genomic_DNA"/>
</dbReference>
<dbReference type="InterPro" id="IPR043764">
    <property type="entry name" value="DUF5710"/>
</dbReference>
<dbReference type="InterPro" id="IPR013610">
    <property type="entry name" value="ArdC_N"/>
</dbReference>
<evidence type="ECO:0008006" key="7">
    <source>
        <dbReference type="Google" id="ProtNLM"/>
    </source>
</evidence>
<sequence>MAEEKKPFHERVAEKIIDQLKAGTAPWQRPWNPAAAGAEGGSIIPINPTTGKRYRGVNVVNLMSEGHEDNRWMTYKQAAAAGAQVRKGEKGSLVQYWKFDDEQTLKDAQGKPIKDAEGNTMKVRVELERPRPFYAVVFNAEQIEGLPPRTPPVPPEWNPIERAEAILQASGAKITEVAGNRAFYSPATDSITLPERSQFPSADRFYGTALHEVGHWTGAPNRLDRDLAHPFGSEGYAKEELRAEIASMILGDELQIGHDPEQHVAYVASWIKALEDDPMEIVRACSDAEKINTFILAFEQKQIQERDGQAVAAEQPDAAPLTPADAEEADRRATMAQPVGVVLHTTDSDFSHYHSFNHSYDPTVGAPHADLEAALTSAGLTRIGDVVGDDSRDYSAMWETAIERLSPVFGLAPDDMTMTNAYLERKGLADAFARAGEQLIQAPPLAVPKPAQGVAAQIAEQDTPIDVAFREKNEAKGLGAKWDKEGRTWFVPAGTDLTPFAKWAKQAPAPAVEGHDQQPAPAEPERAAQPAAPASAEQEGQDMTDTPKQAPERKYLAVPFGERNVAKAAGAKWDAGAKSWYAPEGSDPAKLARWNPENRPNRQEAAVSPQQEFAEAMKAMGLTVPHGHPIMDGTRQRVPAEGDKGKETTGSYRAYLDGHPAGHIENFRTGLDMKWKSTGNTLSEEEKARLNAEAATKRDAREREQAATYEETAQRVQRRAAALTQIESPTPYMVRKGIEPTIGAMMDGRDGTIHLPAIDTQGTHWTTQYIQEDGTKRFAKDSHKEGCFHVVNGGRTPEEALAALAAAPRLMIGEGYATMTTIGSVVGHPTVSAFDSGNLPAVAKALHERFPDKPIFIVGEDDQRVLERHGYNPGREKATEAANAVGGKPMFPTFAPGEQAADPKRFTDFNDLAMNSSLGREGLERQVKAAVENPRAQALTGPRLSVDEETQQKRRSGPAIGNDQPAHRRSARI</sequence>
<proteinExistence type="predicted"/>
<feature type="compositionally biased region" description="Low complexity" evidence="1">
    <location>
        <begin position="527"/>
        <end position="538"/>
    </location>
</feature>
<protein>
    <recommendedName>
        <fullName evidence="7">Toprim domain-containing protein</fullName>
    </recommendedName>
</protein>
<name>T0I2G9_9SPHN</name>
<feature type="region of interest" description="Disordered" evidence="1">
    <location>
        <begin position="682"/>
        <end position="701"/>
    </location>
</feature>
<feature type="domain" description="N-terminal" evidence="2">
    <location>
        <begin position="8"/>
        <end position="113"/>
    </location>
</feature>
<organism evidence="5 6">
    <name type="scientific">Sphingobium baderi LL03</name>
    <dbReference type="NCBI Taxonomy" id="1114964"/>
    <lineage>
        <taxon>Bacteria</taxon>
        <taxon>Pseudomonadati</taxon>
        <taxon>Pseudomonadota</taxon>
        <taxon>Alphaproteobacteria</taxon>
        <taxon>Sphingomonadales</taxon>
        <taxon>Sphingomonadaceae</taxon>
        <taxon>Sphingobium</taxon>
    </lineage>
</organism>
<evidence type="ECO:0000259" key="3">
    <source>
        <dbReference type="Pfam" id="PF18818"/>
    </source>
</evidence>
<evidence type="ECO:0000259" key="4">
    <source>
        <dbReference type="Pfam" id="PF18974"/>
    </source>
</evidence>
<feature type="region of interest" description="Disordered" evidence="1">
    <location>
        <begin position="307"/>
        <end position="329"/>
    </location>
</feature>
<evidence type="ECO:0000259" key="2">
    <source>
        <dbReference type="Pfam" id="PF08401"/>
    </source>
</evidence>
<dbReference type="Pfam" id="PF18818">
    <property type="entry name" value="MPTase-PolyVal"/>
    <property type="match status" value="1"/>
</dbReference>
<dbReference type="RefSeq" id="WP_021243383.1">
    <property type="nucleotide sequence ID" value="NZ_ATIB01000021.1"/>
</dbReference>
<feature type="compositionally biased region" description="Basic and acidic residues" evidence="1">
    <location>
        <begin position="684"/>
        <end position="701"/>
    </location>
</feature>
<dbReference type="PATRIC" id="fig|1114964.3.peg.352"/>
<evidence type="ECO:0000313" key="5">
    <source>
        <dbReference type="EMBL" id="EQB05830.1"/>
    </source>
</evidence>
<comment type="caution">
    <text evidence="5">The sequence shown here is derived from an EMBL/GenBank/DDBJ whole genome shotgun (WGS) entry which is preliminary data.</text>
</comment>
<dbReference type="Pfam" id="PF18974">
    <property type="entry name" value="DUF5710"/>
    <property type="match status" value="2"/>
</dbReference>
<evidence type="ECO:0000313" key="6">
    <source>
        <dbReference type="Proteomes" id="UP000015524"/>
    </source>
</evidence>
<dbReference type="InterPro" id="IPR041459">
    <property type="entry name" value="MPTase-PolyVal"/>
</dbReference>